<proteinExistence type="predicted"/>
<protein>
    <submittedName>
        <fullName evidence="4">Disease resistance protein RGA4</fullName>
    </submittedName>
</protein>
<accession>A0A371GDS4</accession>
<evidence type="ECO:0000256" key="2">
    <source>
        <dbReference type="ARBA" id="ARBA00022821"/>
    </source>
</evidence>
<name>A0A371GDS4_MUCPR</name>
<evidence type="ECO:0000259" key="3">
    <source>
        <dbReference type="Pfam" id="PF23559"/>
    </source>
</evidence>
<dbReference type="PANTHER" id="PTHR36766:SF70">
    <property type="entry name" value="DISEASE RESISTANCE PROTEIN RGA4"/>
    <property type="match status" value="1"/>
</dbReference>
<dbReference type="Proteomes" id="UP000257109">
    <property type="component" value="Unassembled WGS sequence"/>
</dbReference>
<evidence type="ECO:0000313" key="5">
    <source>
        <dbReference type="Proteomes" id="UP000257109"/>
    </source>
</evidence>
<dbReference type="OrthoDB" id="2018467at2759"/>
<dbReference type="GO" id="GO:0006952">
    <property type="term" value="P:defense response"/>
    <property type="evidence" value="ECO:0007669"/>
    <property type="project" value="UniProtKB-KW"/>
</dbReference>
<evidence type="ECO:0000313" key="4">
    <source>
        <dbReference type="EMBL" id="RDX88473.1"/>
    </source>
</evidence>
<feature type="non-terminal residue" evidence="4">
    <location>
        <position position="180"/>
    </location>
</feature>
<reference evidence="4" key="1">
    <citation type="submission" date="2018-05" db="EMBL/GenBank/DDBJ databases">
        <title>Draft genome of Mucuna pruriens seed.</title>
        <authorList>
            <person name="Nnadi N.E."/>
            <person name="Vos R."/>
            <person name="Hasami M.H."/>
            <person name="Devisetty U.K."/>
            <person name="Aguiy J.C."/>
        </authorList>
    </citation>
    <scope>NUCLEOTIDE SEQUENCE [LARGE SCALE GENOMIC DNA]</scope>
    <source>
        <strain evidence="4">JCA_2017</strain>
    </source>
</reference>
<evidence type="ECO:0000256" key="1">
    <source>
        <dbReference type="ARBA" id="ARBA00022737"/>
    </source>
</evidence>
<comment type="caution">
    <text evidence="4">The sequence shown here is derived from an EMBL/GenBank/DDBJ whole genome shotgun (WGS) entry which is preliminary data.</text>
</comment>
<feature type="non-terminal residue" evidence="4">
    <location>
        <position position="1"/>
    </location>
</feature>
<dbReference type="STRING" id="157652.A0A371GDS4"/>
<keyword evidence="1" id="KW-0677">Repeat</keyword>
<gene>
    <name evidence="4" type="primary">RGA4</name>
    <name evidence="4" type="ORF">CR513_29930</name>
</gene>
<dbReference type="Gene3D" id="3.80.10.10">
    <property type="entry name" value="Ribonuclease Inhibitor"/>
    <property type="match status" value="1"/>
</dbReference>
<dbReference type="InterPro" id="IPR032675">
    <property type="entry name" value="LRR_dom_sf"/>
</dbReference>
<keyword evidence="2" id="KW-0611">Plant defense</keyword>
<dbReference type="SUPFAM" id="SSF52058">
    <property type="entry name" value="L domain-like"/>
    <property type="match status" value="1"/>
</dbReference>
<feature type="domain" description="Disease resistance protein winged helix" evidence="3">
    <location>
        <begin position="2"/>
        <end position="58"/>
    </location>
</feature>
<organism evidence="4 5">
    <name type="scientific">Mucuna pruriens</name>
    <name type="common">Velvet bean</name>
    <name type="synonym">Dolichos pruriens</name>
    <dbReference type="NCBI Taxonomy" id="157652"/>
    <lineage>
        <taxon>Eukaryota</taxon>
        <taxon>Viridiplantae</taxon>
        <taxon>Streptophyta</taxon>
        <taxon>Embryophyta</taxon>
        <taxon>Tracheophyta</taxon>
        <taxon>Spermatophyta</taxon>
        <taxon>Magnoliopsida</taxon>
        <taxon>eudicotyledons</taxon>
        <taxon>Gunneridae</taxon>
        <taxon>Pentapetalae</taxon>
        <taxon>rosids</taxon>
        <taxon>fabids</taxon>
        <taxon>Fabales</taxon>
        <taxon>Fabaceae</taxon>
        <taxon>Papilionoideae</taxon>
        <taxon>50 kb inversion clade</taxon>
        <taxon>NPAAA clade</taxon>
        <taxon>indigoferoid/millettioid clade</taxon>
        <taxon>Phaseoleae</taxon>
        <taxon>Mucuna</taxon>
    </lineage>
</organism>
<dbReference type="InterPro" id="IPR058922">
    <property type="entry name" value="WHD_DRP"/>
</dbReference>
<dbReference type="AlphaFoldDB" id="A0A371GDS4"/>
<dbReference type="EMBL" id="QJKJ01005930">
    <property type="protein sequence ID" value="RDX88473.1"/>
    <property type="molecule type" value="Genomic_DNA"/>
</dbReference>
<sequence length="180" mass="20675">MLWEALGFLPPPPKESGRIKDVGNHLLRVLLSRSFLTDFLDLTSDCIFKLHDLVCDLAVYVAQDEFQIIYPRGPKIYEHTQHLRFMENNLFSQALLPSVSMCKYLRVLDLPYSIGLLKHLRYIGLEELPEWLSALICLKQLGIIFCPKLLSLPDSMHHVTHLQLLSIIGCSELCKTYPPE</sequence>
<dbReference type="Pfam" id="PF23559">
    <property type="entry name" value="WHD_DRP"/>
    <property type="match status" value="1"/>
</dbReference>
<keyword evidence="5" id="KW-1185">Reference proteome</keyword>
<dbReference type="PANTHER" id="PTHR36766">
    <property type="entry name" value="PLANT BROAD-SPECTRUM MILDEW RESISTANCE PROTEIN RPW8"/>
    <property type="match status" value="1"/>
</dbReference>